<accession>A0CI12</accession>
<sequence>MSIPNLITESQVKTTSEQKGEVLILKLLLKTIRIECSYESDAIRVKERFNKTFIMMSKISVDFANIVDGPALPKVWSRHTPGSSAFQEIHNIQEPPFAKKMKEIKNMNEKQNKKPLNMMKNRRNFKSSYNQ</sequence>
<dbReference type="InParanoid" id="A0CI12"/>
<dbReference type="KEGG" id="ptm:GSPATT00038532001"/>
<dbReference type="Proteomes" id="UP000000600">
    <property type="component" value="Unassembled WGS sequence"/>
</dbReference>
<name>A0CI12_PARTE</name>
<proteinExistence type="predicted"/>
<evidence type="ECO:0000256" key="1">
    <source>
        <dbReference type="SAM" id="MobiDB-lite"/>
    </source>
</evidence>
<reference evidence="2 3" key="1">
    <citation type="journal article" date="2006" name="Nature">
        <title>Global trends of whole-genome duplications revealed by the ciliate Paramecium tetraurelia.</title>
        <authorList>
            <consortium name="Genoscope"/>
            <person name="Aury J.-M."/>
            <person name="Jaillon O."/>
            <person name="Duret L."/>
            <person name="Noel B."/>
            <person name="Jubin C."/>
            <person name="Porcel B.M."/>
            <person name="Segurens B."/>
            <person name="Daubin V."/>
            <person name="Anthouard V."/>
            <person name="Aiach N."/>
            <person name="Arnaiz O."/>
            <person name="Billaut A."/>
            <person name="Beisson J."/>
            <person name="Blanc I."/>
            <person name="Bouhouche K."/>
            <person name="Camara F."/>
            <person name="Duharcourt S."/>
            <person name="Guigo R."/>
            <person name="Gogendeau D."/>
            <person name="Katinka M."/>
            <person name="Keller A.-M."/>
            <person name="Kissmehl R."/>
            <person name="Klotz C."/>
            <person name="Koll F."/>
            <person name="Le Moue A."/>
            <person name="Lepere C."/>
            <person name="Malinsky S."/>
            <person name="Nowacki M."/>
            <person name="Nowak J.K."/>
            <person name="Plattner H."/>
            <person name="Poulain J."/>
            <person name="Ruiz F."/>
            <person name="Serrano V."/>
            <person name="Zagulski M."/>
            <person name="Dessen P."/>
            <person name="Betermier M."/>
            <person name="Weissenbach J."/>
            <person name="Scarpelli C."/>
            <person name="Schachter V."/>
            <person name="Sperling L."/>
            <person name="Meyer E."/>
            <person name="Cohen J."/>
            <person name="Wincker P."/>
        </authorList>
    </citation>
    <scope>NUCLEOTIDE SEQUENCE [LARGE SCALE GENOMIC DNA]</scope>
    <source>
        <strain evidence="2 3">Stock d4-2</strain>
    </source>
</reference>
<dbReference type="EMBL" id="CT868081">
    <property type="protein sequence ID" value="CAK70429.1"/>
    <property type="molecule type" value="Genomic_DNA"/>
</dbReference>
<protein>
    <submittedName>
        <fullName evidence="2">Uncharacterized protein</fullName>
    </submittedName>
</protein>
<gene>
    <name evidence="2" type="ORF">GSPATT00038532001</name>
</gene>
<dbReference type="HOGENOM" id="CLU_1931616_0_0_1"/>
<feature type="region of interest" description="Disordered" evidence="1">
    <location>
        <begin position="108"/>
        <end position="131"/>
    </location>
</feature>
<organism evidence="2 3">
    <name type="scientific">Paramecium tetraurelia</name>
    <dbReference type="NCBI Taxonomy" id="5888"/>
    <lineage>
        <taxon>Eukaryota</taxon>
        <taxon>Sar</taxon>
        <taxon>Alveolata</taxon>
        <taxon>Ciliophora</taxon>
        <taxon>Intramacronucleata</taxon>
        <taxon>Oligohymenophorea</taxon>
        <taxon>Peniculida</taxon>
        <taxon>Parameciidae</taxon>
        <taxon>Paramecium</taxon>
    </lineage>
</organism>
<dbReference type="AlphaFoldDB" id="A0CI12"/>
<dbReference type="OrthoDB" id="439639at2759"/>
<evidence type="ECO:0000313" key="3">
    <source>
        <dbReference type="Proteomes" id="UP000000600"/>
    </source>
</evidence>
<dbReference type="GeneID" id="5023611"/>
<evidence type="ECO:0000313" key="2">
    <source>
        <dbReference type="EMBL" id="CAK70429.1"/>
    </source>
</evidence>
<keyword evidence="3" id="KW-1185">Reference proteome</keyword>
<dbReference type="RefSeq" id="XP_001437826.1">
    <property type="nucleotide sequence ID" value="XM_001437789.1"/>
</dbReference>